<dbReference type="EMBL" id="JARBHB010000015">
    <property type="protein sequence ID" value="KAJ8868175.1"/>
    <property type="molecule type" value="Genomic_DNA"/>
</dbReference>
<dbReference type="Proteomes" id="UP001159363">
    <property type="component" value="Chromosome 14"/>
</dbReference>
<gene>
    <name evidence="1" type="ORF">PR048_031984</name>
</gene>
<evidence type="ECO:0000313" key="1">
    <source>
        <dbReference type="EMBL" id="KAJ8868175.1"/>
    </source>
</evidence>
<proteinExistence type="predicted"/>
<sequence>MAGCGIHDPCAPLVGPVQQPHGHHLLLHCNIPLKKNEHKLLEVLPRGTAILMYKRCLTRVTSIWHGSHQTTDFTLLSVLVQANPAPFDIVNVYYDCLSSPRHIPLCAPITMLPPRFTPAALQLPIALPQRHFSFLLLYPSGTSASYCFTPAALRLPIALPQRHFGFLLLYPSGTSASYCFTPAALRLPIALPQRHFSFLLLYPSGTSASYCFTPAALQLPIALPQRHFSFLLLYPSGTSASYCFTPAALQLPIALPQRHFSFLLLYPSGTSASYCFTPAALQLPIALPQRHFSFLLLYPSGTSASYCFTPAALQLPIALPQRHFSFLLLYPSGTSASYCFTPAALQLPIALPLGHFSFLLLYPLGTSASYCFTPWALQLPIALPLGHFSFLLLYPLGTSASYCFTPWALQLPIALPLGHSRGNTPQSFSHAASTISHRTLAAFAKFSPTVRVNTSGAWLAEQKTQVATNSRLRCLHNSCLLRAVNDLIDRLKPELKTTLILNLNHDFAHTTLKISSASRAGHFHEALFMSTRYARFESPCFIRPRGYYPIGHTPLSSAGTISSIHTSAARGAGSAHCLLLIYIATHYYNRTALLRIKHISATRAPADGDQRRSGYLIFMYKVVMQAGQGNLKGEKTGERKEIKSVHRGWLRHWRRTGNFKATRGASLSYSEEKHNRIAGELMRVIEVRMERCWNEKAGKSQRKPPYHCLLCRAKLPQTVGVANGSCWNPLKGEKSLDPVGLSCSTLAGCPVESGWSLYTCRLSC</sequence>
<protein>
    <submittedName>
        <fullName evidence="1">Uncharacterized protein</fullName>
    </submittedName>
</protein>
<comment type="caution">
    <text evidence="1">The sequence shown here is derived from an EMBL/GenBank/DDBJ whole genome shotgun (WGS) entry which is preliminary data.</text>
</comment>
<accession>A0ABQ9G6U1</accession>
<reference evidence="1 2" key="1">
    <citation type="submission" date="2023-02" db="EMBL/GenBank/DDBJ databases">
        <title>LHISI_Scaffold_Assembly.</title>
        <authorList>
            <person name="Stuart O.P."/>
            <person name="Cleave R."/>
            <person name="Magrath M.J.L."/>
            <person name="Mikheyev A.S."/>
        </authorList>
    </citation>
    <scope>NUCLEOTIDE SEQUENCE [LARGE SCALE GENOMIC DNA]</scope>
    <source>
        <strain evidence="1">Daus_M_001</strain>
        <tissue evidence="1">Leg muscle</tissue>
    </source>
</reference>
<name>A0ABQ9G6U1_9NEOP</name>
<keyword evidence="2" id="KW-1185">Reference proteome</keyword>
<organism evidence="1 2">
    <name type="scientific">Dryococelus australis</name>
    <dbReference type="NCBI Taxonomy" id="614101"/>
    <lineage>
        <taxon>Eukaryota</taxon>
        <taxon>Metazoa</taxon>
        <taxon>Ecdysozoa</taxon>
        <taxon>Arthropoda</taxon>
        <taxon>Hexapoda</taxon>
        <taxon>Insecta</taxon>
        <taxon>Pterygota</taxon>
        <taxon>Neoptera</taxon>
        <taxon>Polyneoptera</taxon>
        <taxon>Phasmatodea</taxon>
        <taxon>Verophasmatodea</taxon>
        <taxon>Anareolatae</taxon>
        <taxon>Phasmatidae</taxon>
        <taxon>Eurycanthinae</taxon>
        <taxon>Dryococelus</taxon>
    </lineage>
</organism>
<evidence type="ECO:0000313" key="2">
    <source>
        <dbReference type="Proteomes" id="UP001159363"/>
    </source>
</evidence>